<keyword evidence="3" id="KW-0472">Membrane</keyword>
<dbReference type="EC" id="3.1.1.-" evidence="4"/>
<dbReference type="PANTHER" id="PTHR40841:SF2">
    <property type="entry name" value="SIDEROPHORE-DEGRADING ESTERASE (EUROFUNG)"/>
    <property type="match status" value="1"/>
</dbReference>
<evidence type="ECO:0000256" key="2">
    <source>
        <dbReference type="ARBA" id="ARBA00022801"/>
    </source>
</evidence>
<accession>A0A2X3BBV0</accession>
<dbReference type="InterPro" id="IPR052558">
    <property type="entry name" value="Siderophore_Hydrolase_D"/>
</dbReference>
<evidence type="ECO:0000256" key="1">
    <source>
        <dbReference type="ARBA" id="ARBA00005622"/>
    </source>
</evidence>
<dbReference type="RefSeq" id="WP_112058506.1">
    <property type="nucleotide sequence ID" value="NZ_UAWL01000006.1"/>
</dbReference>
<comment type="similarity">
    <text evidence="1">Belongs to the esterase D family.</text>
</comment>
<keyword evidence="3" id="KW-1133">Transmembrane helix</keyword>
<dbReference type="EMBL" id="UAWL01000006">
    <property type="protein sequence ID" value="SQB98381.1"/>
    <property type="molecule type" value="Genomic_DNA"/>
</dbReference>
<evidence type="ECO:0000313" key="4">
    <source>
        <dbReference type="EMBL" id="SQB98381.1"/>
    </source>
</evidence>
<dbReference type="Proteomes" id="UP000250166">
    <property type="component" value="Unassembled WGS sequence"/>
</dbReference>
<protein>
    <submittedName>
        <fullName evidence="4">Putative esterase</fullName>
        <ecNumber evidence="4">3.1.-.-</ecNumber>
        <ecNumber evidence="4">3.1.1.-</ecNumber>
    </submittedName>
</protein>
<gene>
    <name evidence="4" type="primary">iroE</name>
    <name evidence="4" type="ORF">NCTC13102_00838</name>
</gene>
<evidence type="ECO:0000313" key="5">
    <source>
        <dbReference type="Proteomes" id="UP000250166"/>
    </source>
</evidence>
<feature type="transmembrane region" description="Helical" evidence="3">
    <location>
        <begin position="54"/>
        <end position="71"/>
    </location>
</feature>
<dbReference type="GO" id="GO:0016788">
    <property type="term" value="F:hydrolase activity, acting on ester bonds"/>
    <property type="evidence" value="ECO:0007669"/>
    <property type="project" value="TreeGrafter"/>
</dbReference>
<name>A0A2X3BBV0_9HELI</name>
<evidence type="ECO:0000256" key="3">
    <source>
        <dbReference type="SAM" id="Phobius"/>
    </source>
</evidence>
<reference evidence="4 5" key="1">
    <citation type="submission" date="2018-06" db="EMBL/GenBank/DDBJ databases">
        <authorList>
            <consortium name="Pathogen Informatics"/>
            <person name="Doyle S."/>
        </authorList>
    </citation>
    <scope>NUCLEOTIDE SEQUENCE [LARGE SCALE GENOMIC DNA]</scope>
    <source>
        <strain evidence="4 5">NCTC13102</strain>
    </source>
</reference>
<dbReference type="InterPro" id="IPR000801">
    <property type="entry name" value="Esterase-like"/>
</dbReference>
<dbReference type="AlphaFoldDB" id="A0A2X3BBV0"/>
<dbReference type="Gene3D" id="3.40.50.1820">
    <property type="entry name" value="alpha/beta hydrolase"/>
    <property type="match status" value="1"/>
</dbReference>
<dbReference type="InterPro" id="IPR029058">
    <property type="entry name" value="AB_hydrolase_fold"/>
</dbReference>
<dbReference type="EC" id="3.1.-.-" evidence="4"/>
<keyword evidence="2 4" id="KW-0378">Hydrolase</keyword>
<organism evidence="4 5">
    <name type="scientific">Helicobacter fennelliae</name>
    <dbReference type="NCBI Taxonomy" id="215"/>
    <lineage>
        <taxon>Bacteria</taxon>
        <taxon>Pseudomonadati</taxon>
        <taxon>Campylobacterota</taxon>
        <taxon>Epsilonproteobacteria</taxon>
        <taxon>Campylobacterales</taxon>
        <taxon>Helicobacteraceae</taxon>
        <taxon>Helicobacter</taxon>
    </lineage>
</organism>
<proteinExistence type="inferred from homology"/>
<dbReference type="SUPFAM" id="SSF53474">
    <property type="entry name" value="alpha/beta-Hydrolases"/>
    <property type="match status" value="1"/>
</dbReference>
<sequence>MHYIKTANAPEAIANAWVMDFAGVLSPNATKDTNKRNFARIVAFTIFRNLKMKYLFIIAMVFILSASGLVAKPSNTITKLDTKTTELFDIHTAQLHANNTIYAITISKIKSPKTQPKKYRIFYILDGNGHLPIALNALAKEYCKKDFLCDELDYVLLVGIGYGEKYAKIAFPPLRTRDYTPSIPKELLDSMDNKRNFLNGGGAQNFLESFVQTIIPFVKSHITQSNLELSKECGIFGHSFGGLFVLYALSNATNDFNHFYAISPSLWWGNGEFIGQNRAIDFADIEEDSITLWIMQDTPKNPQTQTINKENPRGKAKINTKELATLIQSQSNITPHYKAFQGYTHGSVVVPAFLEAIRDFAK</sequence>
<keyword evidence="3" id="KW-0812">Transmembrane</keyword>
<dbReference type="Pfam" id="PF00756">
    <property type="entry name" value="Esterase"/>
    <property type="match status" value="1"/>
</dbReference>
<dbReference type="PANTHER" id="PTHR40841">
    <property type="entry name" value="SIDEROPHORE TRIACETYLFUSARININE C ESTERASE"/>
    <property type="match status" value="1"/>
</dbReference>